<evidence type="ECO:0000256" key="3">
    <source>
        <dbReference type="ARBA" id="ARBA00022705"/>
    </source>
</evidence>
<evidence type="ECO:0000313" key="9">
    <source>
        <dbReference type="EMBL" id="CAG9099883.1"/>
    </source>
</evidence>
<dbReference type="Pfam" id="PF00004">
    <property type="entry name" value="AAA"/>
    <property type="match status" value="1"/>
</dbReference>
<evidence type="ECO:0000259" key="7">
    <source>
        <dbReference type="SMART" id="SM00382"/>
    </source>
</evidence>
<dbReference type="Proteomes" id="UP000659654">
    <property type="component" value="Unassembled WGS sequence"/>
</dbReference>
<dbReference type="CDD" id="cd00009">
    <property type="entry name" value="AAA"/>
    <property type="match status" value="1"/>
</dbReference>
<evidence type="ECO:0000313" key="11">
    <source>
        <dbReference type="Proteomes" id="UP000659654"/>
    </source>
</evidence>
<dbReference type="PANTHER" id="PTHR11669:SF9">
    <property type="entry name" value="REPLICATION FACTOR C SUBUNIT 5"/>
    <property type="match status" value="1"/>
</dbReference>
<dbReference type="InterPro" id="IPR027417">
    <property type="entry name" value="P-loop_NTPase"/>
</dbReference>
<evidence type="ECO:0000313" key="10">
    <source>
        <dbReference type="Proteomes" id="UP000095284"/>
    </source>
</evidence>
<gene>
    <name evidence="8" type="ORF">BXYJ_LOCUS4606</name>
</gene>
<evidence type="ECO:0000313" key="12">
    <source>
        <dbReference type="WBParaSite" id="BXY_1751000.1"/>
    </source>
</evidence>
<dbReference type="GO" id="GO:0003689">
    <property type="term" value="F:DNA clamp loader activity"/>
    <property type="evidence" value="ECO:0007669"/>
    <property type="project" value="TreeGrafter"/>
</dbReference>
<keyword evidence="5" id="KW-0067">ATP-binding</keyword>
<dbReference type="GO" id="GO:0003677">
    <property type="term" value="F:DNA binding"/>
    <property type="evidence" value="ECO:0007669"/>
    <property type="project" value="InterPro"/>
</dbReference>
<keyword evidence="3" id="KW-0235">DNA replication</keyword>
<dbReference type="FunFam" id="3.40.50.300:FF:000129">
    <property type="entry name" value="Replication factor C subunit 5"/>
    <property type="match status" value="1"/>
</dbReference>
<dbReference type="GO" id="GO:0005524">
    <property type="term" value="F:ATP binding"/>
    <property type="evidence" value="ECO:0007669"/>
    <property type="project" value="UniProtKB-KW"/>
</dbReference>
<comment type="similarity">
    <text evidence="2">Belongs to the activator 1 small subunits family.</text>
</comment>
<feature type="domain" description="AAA+ ATPase" evidence="7">
    <location>
        <begin position="45"/>
        <end position="177"/>
    </location>
</feature>
<dbReference type="InterPro" id="IPR003959">
    <property type="entry name" value="ATPase_AAA_core"/>
</dbReference>
<dbReference type="InterPro" id="IPR001270">
    <property type="entry name" value="ClpA/B"/>
</dbReference>
<dbReference type="PANTHER" id="PTHR11669">
    <property type="entry name" value="REPLICATION FACTOR C / DNA POLYMERASE III GAMMA-TAU SUBUNIT"/>
    <property type="match status" value="1"/>
</dbReference>
<dbReference type="Proteomes" id="UP000582659">
    <property type="component" value="Unassembled WGS sequence"/>
</dbReference>
<dbReference type="SUPFAM" id="SSF52540">
    <property type="entry name" value="P-loop containing nucleoside triphosphate hydrolases"/>
    <property type="match status" value="1"/>
</dbReference>
<comment type="subcellular location">
    <subcellularLocation>
        <location evidence="1">Nucleus</location>
    </subcellularLocation>
</comment>
<dbReference type="PRINTS" id="PR00300">
    <property type="entry name" value="CLPPROTEASEA"/>
</dbReference>
<keyword evidence="4" id="KW-0547">Nucleotide-binding</keyword>
<dbReference type="NCBIfam" id="NF001679">
    <property type="entry name" value="PRK00440.1"/>
    <property type="match status" value="1"/>
</dbReference>
<dbReference type="Proteomes" id="UP000095284">
    <property type="component" value="Unplaced"/>
</dbReference>
<dbReference type="EMBL" id="CAJFDI010000002">
    <property type="protein sequence ID" value="CAD5216580.1"/>
    <property type="molecule type" value="Genomic_DNA"/>
</dbReference>
<dbReference type="SUPFAM" id="SSF48019">
    <property type="entry name" value="post-AAA+ oligomerization domain-like"/>
    <property type="match status" value="1"/>
</dbReference>
<dbReference type="GO" id="GO:0006281">
    <property type="term" value="P:DNA repair"/>
    <property type="evidence" value="ECO:0007669"/>
    <property type="project" value="TreeGrafter"/>
</dbReference>
<dbReference type="SMR" id="A0A1I7SWS9"/>
<dbReference type="GO" id="GO:0006261">
    <property type="term" value="P:DNA-templated DNA replication"/>
    <property type="evidence" value="ECO:0007669"/>
    <property type="project" value="TreeGrafter"/>
</dbReference>
<accession>A0A1I7SWS9</accession>
<reference evidence="9" key="2">
    <citation type="submission" date="2020-08" db="EMBL/GenBank/DDBJ databases">
        <authorList>
            <person name="Kikuchi T."/>
        </authorList>
    </citation>
    <scope>NUCLEOTIDE SEQUENCE</scope>
    <source>
        <strain evidence="8">Ka4C1</strain>
    </source>
</reference>
<dbReference type="SMART" id="SM00382">
    <property type="entry name" value="AAA"/>
    <property type="match status" value="1"/>
</dbReference>
<evidence type="ECO:0000256" key="4">
    <source>
        <dbReference type="ARBA" id="ARBA00022741"/>
    </source>
</evidence>
<organism evidence="10 12">
    <name type="scientific">Bursaphelenchus xylophilus</name>
    <name type="common">Pinewood nematode worm</name>
    <name type="synonym">Aphelenchoides xylophilus</name>
    <dbReference type="NCBI Taxonomy" id="6326"/>
    <lineage>
        <taxon>Eukaryota</taxon>
        <taxon>Metazoa</taxon>
        <taxon>Ecdysozoa</taxon>
        <taxon>Nematoda</taxon>
        <taxon>Chromadorea</taxon>
        <taxon>Rhabditida</taxon>
        <taxon>Tylenchina</taxon>
        <taxon>Tylenchomorpha</taxon>
        <taxon>Aphelenchoidea</taxon>
        <taxon>Aphelenchoididae</taxon>
        <taxon>Bursaphelenchus</taxon>
    </lineage>
</organism>
<dbReference type="InterPro" id="IPR013748">
    <property type="entry name" value="Rep_factorC_C"/>
</dbReference>
<name>A0A1I7SWS9_BURXY</name>
<dbReference type="GO" id="GO:0005634">
    <property type="term" value="C:nucleus"/>
    <property type="evidence" value="ECO:0007669"/>
    <property type="project" value="UniProtKB-SubCell"/>
</dbReference>
<reference evidence="12" key="1">
    <citation type="submission" date="2016-11" db="UniProtKB">
        <authorList>
            <consortium name="WormBaseParasite"/>
        </authorList>
    </citation>
    <scope>IDENTIFICATION</scope>
</reference>
<evidence type="ECO:0000256" key="5">
    <source>
        <dbReference type="ARBA" id="ARBA00022840"/>
    </source>
</evidence>
<dbReference type="InterPro" id="IPR047854">
    <property type="entry name" value="RFC_lid"/>
</dbReference>
<evidence type="ECO:0000256" key="1">
    <source>
        <dbReference type="ARBA" id="ARBA00004123"/>
    </source>
</evidence>
<dbReference type="InterPro" id="IPR050238">
    <property type="entry name" value="DNA_Rep/Repair_Clamp_Loader"/>
</dbReference>
<dbReference type="WBParaSite" id="BXY_1751000.1">
    <property type="protein sequence ID" value="BXY_1751000.1"/>
    <property type="gene ID" value="BXY_1751000"/>
</dbReference>
<evidence type="ECO:0000256" key="2">
    <source>
        <dbReference type="ARBA" id="ARBA00005378"/>
    </source>
</evidence>
<dbReference type="InterPro" id="IPR003593">
    <property type="entry name" value="AAA+_ATPase"/>
</dbReference>
<dbReference type="OrthoDB" id="10254700at2759"/>
<dbReference type="GO" id="GO:0005663">
    <property type="term" value="C:DNA replication factor C complex"/>
    <property type="evidence" value="ECO:0007669"/>
    <property type="project" value="TreeGrafter"/>
</dbReference>
<dbReference type="InterPro" id="IPR008921">
    <property type="entry name" value="DNA_pol3_clamp-load_cplx_C"/>
</dbReference>
<keyword evidence="6" id="KW-0539">Nucleus</keyword>
<protein>
    <submittedName>
        <fullName evidence="8">(pine wood nematode) hypothetical protein</fullName>
    </submittedName>
    <submittedName>
        <fullName evidence="12">AAA domain-containing protein</fullName>
    </submittedName>
</protein>
<dbReference type="AlphaFoldDB" id="A0A1I7SWS9"/>
<proteinExistence type="inferred from homology"/>
<keyword evidence="11" id="KW-1185">Reference proteome</keyword>
<dbReference type="Gene3D" id="3.40.50.300">
    <property type="entry name" value="P-loop containing nucleotide triphosphate hydrolases"/>
    <property type="match status" value="1"/>
</dbReference>
<dbReference type="Gene3D" id="1.10.8.60">
    <property type="match status" value="1"/>
</dbReference>
<dbReference type="FunFam" id="1.10.8.60:FF:000028">
    <property type="entry name" value="Replication factor C subunit 5"/>
    <property type="match status" value="1"/>
</dbReference>
<dbReference type="eggNOG" id="KOG0990">
    <property type="taxonomic scope" value="Eukaryota"/>
</dbReference>
<sequence>MTVNEVEVVTTRLPLVEKYRPKDLSELVSHTEIISTIKKMIKENKVPHFLFYGPPGTGKTSTIKAMAHELYGKDGYRSKVLELNASDDRGIDVVREGIIPFAQNSVVGFGPTDESAFKLIILDEADAMTKDAQNALKRVIEKYSGHTRFCLICNHLSSIIPAIQSRCTRFRFPPLGENQIRPRLDFVVKNEGLSVTEDGKKALFLLSGGDMRKILNVLQSTYLAFGEVTEKNVYACVGQSNPEVIKRIVECAMNENMDEAVRKIKRILKENALSMADVLENMSELVMSIGYDENIAAHLIMELSKIQTNVTMGASENIQMNAMIAAFVLAREGTFRV</sequence>
<dbReference type="EMBL" id="CAJFCV020000002">
    <property type="protein sequence ID" value="CAG9099883.1"/>
    <property type="molecule type" value="Genomic_DNA"/>
</dbReference>
<dbReference type="Gene3D" id="1.20.272.10">
    <property type="match status" value="1"/>
</dbReference>
<dbReference type="CDD" id="cd18140">
    <property type="entry name" value="HLD_clamp_RFC"/>
    <property type="match status" value="1"/>
</dbReference>
<dbReference type="Pfam" id="PF08542">
    <property type="entry name" value="Rep_fac_C"/>
    <property type="match status" value="1"/>
</dbReference>
<dbReference type="GO" id="GO:0016887">
    <property type="term" value="F:ATP hydrolysis activity"/>
    <property type="evidence" value="ECO:0007669"/>
    <property type="project" value="InterPro"/>
</dbReference>
<evidence type="ECO:0000313" key="8">
    <source>
        <dbReference type="EMBL" id="CAD5216580.1"/>
    </source>
</evidence>
<evidence type="ECO:0000256" key="6">
    <source>
        <dbReference type="ARBA" id="ARBA00023242"/>
    </source>
</evidence>